<dbReference type="PANTHER" id="PTHR21661:SF35">
    <property type="entry name" value="EPOXIDE HYDROLASE"/>
    <property type="match status" value="1"/>
</dbReference>
<evidence type="ECO:0000313" key="5">
    <source>
        <dbReference type="EMBL" id="GAA5033585.1"/>
    </source>
</evidence>
<keyword evidence="3 5" id="KW-0378">Hydrolase</keyword>
<dbReference type="InterPro" id="IPR000639">
    <property type="entry name" value="Epox_hydrolase-like"/>
</dbReference>
<dbReference type="InterPro" id="IPR029058">
    <property type="entry name" value="AB_hydrolase_fold"/>
</dbReference>
<protein>
    <submittedName>
        <fullName evidence="5">Epoxide hydrolase</fullName>
    </submittedName>
</protein>
<gene>
    <name evidence="5" type="ORF">GCM10023335_77300</name>
</gene>
<dbReference type="Gene3D" id="3.40.50.1820">
    <property type="entry name" value="alpha/beta hydrolase"/>
    <property type="match status" value="1"/>
</dbReference>
<dbReference type="Pfam" id="PF06441">
    <property type="entry name" value="EHN"/>
    <property type="match status" value="1"/>
</dbReference>
<dbReference type="PANTHER" id="PTHR21661">
    <property type="entry name" value="EPOXIDE HYDROLASE 1-RELATED"/>
    <property type="match status" value="1"/>
</dbReference>
<dbReference type="PIRSF" id="PIRSF001112">
    <property type="entry name" value="Epoxide_hydrolase"/>
    <property type="match status" value="1"/>
</dbReference>
<keyword evidence="6" id="KW-1185">Reference proteome</keyword>
<dbReference type="RefSeq" id="WP_345657509.1">
    <property type="nucleotide sequence ID" value="NZ_BAABKB010000041.1"/>
</dbReference>
<proteinExistence type="inferred from homology"/>
<dbReference type="EMBL" id="BAABKB010000041">
    <property type="protein sequence ID" value="GAA5033585.1"/>
    <property type="molecule type" value="Genomic_DNA"/>
</dbReference>
<organism evidence="5 6">
    <name type="scientific">Streptomyces siamensis</name>
    <dbReference type="NCBI Taxonomy" id="1274986"/>
    <lineage>
        <taxon>Bacteria</taxon>
        <taxon>Bacillati</taxon>
        <taxon>Actinomycetota</taxon>
        <taxon>Actinomycetes</taxon>
        <taxon>Kitasatosporales</taxon>
        <taxon>Streptomycetaceae</taxon>
        <taxon>Streptomyces</taxon>
    </lineage>
</organism>
<dbReference type="Proteomes" id="UP001501759">
    <property type="component" value="Unassembled WGS sequence"/>
</dbReference>
<accession>A0ABP9JIW3</accession>
<sequence length="398" mass="43640">MSATPGTPEIRPFTFEFPQAELDDLRARIEAARWPEKETVADQSQGTQLETMKELARYWASEYDWRRVEAKLKALPHFITEIDGLDIHFIHVRSKHEDALPLIVTHGWPGSIVEQLKIIEPLVDPTAHGGSASDAFHVIIPSMPGYGFSGKPTSTGWGPERIARAWGELMKRLGYTKYAAQGGDWGAIIADFMGVQAPEGLIGIHTNMAGAVPPAIDAALIAGNPLPAGLSLSDEEKAAVEQLDFVYRHVYFAYLMASRPQTLTGLVDSPVGLAAFLLDHDAASLAMISRSFAGVKEGLTRDDVLDNITLFWLTNTAVSAARLYAENKTSFFGVKGVALPVAVSVFPDEMYRAPKSWAEQAYPNLVHYNKVSKGGHFAAWEQPELLVSEIRSGLRSLR</sequence>
<evidence type="ECO:0000256" key="3">
    <source>
        <dbReference type="ARBA" id="ARBA00022801"/>
    </source>
</evidence>
<feature type="domain" description="Epoxide hydrolase N-terminal" evidence="4">
    <location>
        <begin position="10"/>
        <end position="114"/>
    </location>
</feature>
<comment type="similarity">
    <text evidence="1">Belongs to the peptidase S33 family.</text>
</comment>
<dbReference type="GO" id="GO:0016787">
    <property type="term" value="F:hydrolase activity"/>
    <property type="evidence" value="ECO:0007669"/>
    <property type="project" value="UniProtKB-KW"/>
</dbReference>
<dbReference type="SUPFAM" id="SSF53474">
    <property type="entry name" value="alpha/beta-Hydrolases"/>
    <property type="match status" value="1"/>
</dbReference>
<reference evidence="6" key="1">
    <citation type="journal article" date="2019" name="Int. J. Syst. Evol. Microbiol.">
        <title>The Global Catalogue of Microorganisms (GCM) 10K type strain sequencing project: providing services to taxonomists for standard genome sequencing and annotation.</title>
        <authorList>
            <consortium name="The Broad Institute Genomics Platform"/>
            <consortium name="The Broad Institute Genome Sequencing Center for Infectious Disease"/>
            <person name="Wu L."/>
            <person name="Ma J."/>
        </authorList>
    </citation>
    <scope>NUCLEOTIDE SEQUENCE [LARGE SCALE GENOMIC DNA]</scope>
    <source>
        <strain evidence="6">JCM 18409</strain>
    </source>
</reference>
<evidence type="ECO:0000259" key="4">
    <source>
        <dbReference type="Pfam" id="PF06441"/>
    </source>
</evidence>
<evidence type="ECO:0000313" key="6">
    <source>
        <dbReference type="Proteomes" id="UP001501759"/>
    </source>
</evidence>
<dbReference type="InterPro" id="IPR010497">
    <property type="entry name" value="Epoxide_hydro_N"/>
</dbReference>
<comment type="caution">
    <text evidence="5">The sequence shown here is derived from an EMBL/GenBank/DDBJ whole genome shotgun (WGS) entry which is preliminary data.</text>
</comment>
<keyword evidence="2" id="KW-0058">Aromatic hydrocarbons catabolism</keyword>
<name>A0ABP9JIW3_9ACTN</name>
<dbReference type="InterPro" id="IPR016292">
    <property type="entry name" value="Epoxide_hydrolase"/>
</dbReference>
<evidence type="ECO:0000256" key="1">
    <source>
        <dbReference type="ARBA" id="ARBA00010088"/>
    </source>
</evidence>
<dbReference type="PRINTS" id="PR00412">
    <property type="entry name" value="EPOXHYDRLASE"/>
</dbReference>
<evidence type="ECO:0000256" key="2">
    <source>
        <dbReference type="ARBA" id="ARBA00022797"/>
    </source>
</evidence>